<accession>A0A0F9G326</accession>
<organism evidence="1">
    <name type="scientific">marine sediment metagenome</name>
    <dbReference type="NCBI Taxonomy" id="412755"/>
    <lineage>
        <taxon>unclassified sequences</taxon>
        <taxon>metagenomes</taxon>
        <taxon>ecological metagenomes</taxon>
    </lineage>
</organism>
<sequence length="73" mass="8991">MKVDDIIIRGKPRSTELKYRVTRINRVDDIELIWSVRVKWDKRINDWVSFGQERALLGRDHRLFTDDDFHYMR</sequence>
<dbReference type="AlphaFoldDB" id="A0A0F9G326"/>
<dbReference type="EMBL" id="LAZR01021584">
    <property type="protein sequence ID" value="KKL84841.1"/>
    <property type="molecule type" value="Genomic_DNA"/>
</dbReference>
<comment type="caution">
    <text evidence="1">The sequence shown here is derived from an EMBL/GenBank/DDBJ whole genome shotgun (WGS) entry which is preliminary data.</text>
</comment>
<evidence type="ECO:0000313" key="1">
    <source>
        <dbReference type="EMBL" id="KKL84841.1"/>
    </source>
</evidence>
<reference evidence="1" key="1">
    <citation type="journal article" date="2015" name="Nature">
        <title>Complex archaea that bridge the gap between prokaryotes and eukaryotes.</title>
        <authorList>
            <person name="Spang A."/>
            <person name="Saw J.H."/>
            <person name="Jorgensen S.L."/>
            <person name="Zaremba-Niedzwiedzka K."/>
            <person name="Martijn J."/>
            <person name="Lind A.E."/>
            <person name="van Eijk R."/>
            <person name="Schleper C."/>
            <person name="Guy L."/>
            <person name="Ettema T.J."/>
        </authorList>
    </citation>
    <scope>NUCLEOTIDE SEQUENCE</scope>
</reference>
<name>A0A0F9G326_9ZZZZ</name>
<gene>
    <name evidence="1" type="ORF">LCGC14_1960720</name>
</gene>
<protein>
    <submittedName>
        <fullName evidence="1">Uncharacterized protein</fullName>
    </submittedName>
</protein>
<proteinExistence type="predicted"/>